<keyword evidence="4" id="KW-1185">Reference proteome</keyword>
<protein>
    <submittedName>
        <fullName evidence="3">Uncharacterized protein</fullName>
    </submittedName>
</protein>
<evidence type="ECO:0000313" key="3">
    <source>
        <dbReference type="EMBL" id="KAE8239531.1"/>
    </source>
</evidence>
<sequence length="293" mass="32287">MWKRSAKHPAHRDCTTADSSPFEAALGQALLPGWTATGHLVFLLSTLTEDNYTSRVRELEKLCERFGLVVYAALHQSLFIAVASTSHRPTAPPPEPLHLVSFEMPTLKDISKAAADLAGAQARLATLTARRRLYQQEADLLDRSSQRAEQEAQEAEALAASKRESADVEAAALHEKTADLLRLQQEMDETIQTIEGSSGVLHAAHRMRMFQEPESDDASSPHASSPHASSPHASSPPPNKIRVKQCKTCGTANSSRFRQDGTLCNACFLKNKPRHPDEDEDEDEDDFNQTLQL</sequence>
<comment type="caution">
    <text evidence="3">The sequence shown here is derived from an EMBL/GenBank/DDBJ whole genome shotgun (WGS) entry which is preliminary data.</text>
</comment>
<dbReference type="Proteomes" id="UP000077521">
    <property type="component" value="Unassembled WGS sequence"/>
</dbReference>
<keyword evidence="1" id="KW-0175">Coiled coil</keyword>
<dbReference type="AlphaFoldDB" id="A0A8T8SFW9"/>
<reference evidence="3" key="1">
    <citation type="submission" date="2016-04" db="EMBL/GenBank/DDBJ databases">
        <authorList>
            <person name="Nguyen H.D."/>
            <person name="Samba Siva P."/>
            <person name="Cullis J."/>
            <person name="Levesque C.A."/>
            <person name="Hambleton S."/>
        </authorList>
    </citation>
    <scope>NUCLEOTIDE SEQUENCE</scope>
    <source>
        <strain evidence="3">DAOMC 236416</strain>
    </source>
</reference>
<reference evidence="3" key="2">
    <citation type="journal article" date="2019" name="IMA Fungus">
        <title>Genome sequencing and comparison of five Tilletia species to identify candidate genes for the detection of regulated species infecting wheat.</title>
        <authorList>
            <person name="Nguyen H.D.T."/>
            <person name="Sultana T."/>
            <person name="Kesanakurti P."/>
            <person name="Hambleton S."/>
        </authorList>
    </citation>
    <scope>NUCLEOTIDE SEQUENCE</scope>
    <source>
        <strain evidence="3">DAOMC 236416</strain>
    </source>
</reference>
<feature type="compositionally biased region" description="Low complexity" evidence="2">
    <location>
        <begin position="218"/>
        <end position="233"/>
    </location>
</feature>
<dbReference type="EMBL" id="LWDF02001288">
    <property type="protein sequence ID" value="KAE8239531.1"/>
    <property type="molecule type" value="Genomic_DNA"/>
</dbReference>
<evidence type="ECO:0000313" key="4">
    <source>
        <dbReference type="Proteomes" id="UP000077521"/>
    </source>
</evidence>
<feature type="region of interest" description="Disordered" evidence="2">
    <location>
        <begin position="268"/>
        <end position="293"/>
    </location>
</feature>
<name>A0A8T8SFW9_9BASI</name>
<organism evidence="3 4">
    <name type="scientific">Tilletia indica</name>
    <dbReference type="NCBI Taxonomy" id="43049"/>
    <lineage>
        <taxon>Eukaryota</taxon>
        <taxon>Fungi</taxon>
        <taxon>Dikarya</taxon>
        <taxon>Basidiomycota</taxon>
        <taxon>Ustilaginomycotina</taxon>
        <taxon>Exobasidiomycetes</taxon>
        <taxon>Tilletiales</taxon>
        <taxon>Tilletiaceae</taxon>
        <taxon>Tilletia</taxon>
    </lineage>
</organism>
<proteinExistence type="predicted"/>
<evidence type="ECO:0000256" key="2">
    <source>
        <dbReference type="SAM" id="MobiDB-lite"/>
    </source>
</evidence>
<feature type="coiled-coil region" evidence="1">
    <location>
        <begin position="110"/>
        <end position="193"/>
    </location>
</feature>
<feature type="region of interest" description="Disordered" evidence="2">
    <location>
        <begin position="211"/>
        <end position="241"/>
    </location>
</feature>
<accession>A0A8T8SFW9</accession>
<evidence type="ECO:0000256" key="1">
    <source>
        <dbReference type="SAM" id="Coils"/>
    </source>
</evidence>
<gene>
    <name evidence="3" type="ORF">A4X13_0g8157</name>
</gene>
<feature type="compositionally biased region" description="Acidic residues" evidence="2">
    <location>
        <begin position="278"/>
        <end position="287"/>
    </location>
</feature>